<evidence type="ECO:0000256" key="1">
    <source>
        <dbReference type="SAM" id="Phobius"/>
    </source>
</evidence>
<feature type="transmembrane region" description="Helical" evidence="1">
    <location>
        <begin position="7"/>
        <end position="29"/>
    </location>
</feature>
<organism evidence="2 3">
    <name type="scientific">Shewanella bicestrii</name>
    <dbReference type="NCBI Taxonomy" id="2018305"/>
    <lineage>
        <taxon>Bacteria</taxon>
        <taxon>Pseudomonadati</taxon>
        <taxon>Pseudomonadota</taxon>
        <taxon>Gammaproteobacteria</taxon>
        <taxon>Alteromonadales</taxon>
        <taxon>Shewanellaceae</taxon>
        <taxon>Shewanella</taxon>
    </lineage>
</organism>
<protein>
    <submittedName>
        <fullName evidence="2">Uncharacterized protein</fullName>
    </submittedName>
</protein>
<reference evidence="2 3" key="1">
    <citation type="submission" date="2017-07" db="EMBL/GenBank/DDBJ databases">
        <title>Phenotypical and genomic characterization of a clinical isolate of Shewanella bicestrii sp. nov. producing an extended-spectrum beta-lactamase and a new oxacillinase variant.</title>
        <authorList>
            <person name="Jousset A.B."/>
            <person name="Bonnin R.A."/>
            <person name="Girlich D."/>
            <person name="Dabos L."/>
            <person name="Potron A."/>
            <person name="Dortet L."/>
            <person name="Glaser P."/>
            <person name="Naas T."/>
        </authorList>
    </citation>
    <scope>NUCLEOTIDE SEQUENCE [LARGE SCALE GENOMIC DNA]</scope>
    <source>
        <strain evidence="2 3">JAB-1</strain>
    </source>
</reference>
<gene>
    <name evidence="2" type="ORF">CF168_11090</name>
</gene>
<keyword evidence="1" id="KW-1133">Transmembrane helix</keyword>
<sequence length="380" mass="42509">MKHLKTAIKWILLTLFLVPVSLYLILVAINMKDSPASEQAKAYLDEIQKSDKALANNQAQNAYLYALGFDVNSGASPMDAGISRLKTIQELGILERSPTLNTTRIDKPQTPFNECINRDDFLSSCLPVLTEQTPFDELIATNAELIARYKTLIQLNTWQEGSQFNVFLSSPSLSHLLTAQKLYFIDLLAHAQTMSAQQIADVINQDMLFWQRVAANTHVLLIKTVSQNGITTNMKFGELVLKQLPHAQLNSAIPVSWQMPIPSVVMSFDSTKAGEWYYFTGMTKALQTIDDEDITTTVTKWLLTPLMQPQDTANRYAAILDGTTPLQDCPAHLSIAVVGQFMYNPLGKFVLCSSIPPLDRYQQGLNELEPQRAQLITRLL</sequence>
<dbReference type="Proteomes" id="UP000198367">
    <property type="component" value="Chromosome"/>
</dbReference>
<evidence type="ECO:0000313" key="2">
    <source>
        <dbReference type="EMBL" id="ASK69372.1"/>
    </source>
</evidence>
<keyword evidence="3" id="KW-1185">Reference proteome</keyword>
<proteinExistence type="predicted"/>
<accession>A0A220UND1</accession>
<keyword evidence="1" id="KW-0812">Transmembrane</keyword>
<evidence type="ECO:0000313" key="3">
    <source>
        <dbReference type="Proteomes" id="UP000198367"/>
    </source>
</evidence>
<keyword evidence="1" id="KW-0472">Membrane</keyword>
<dbReference type="RefSeq" id="WP_089067874.1">
    <property type="nucleotide sequence ID" value="NZ_CP022358.1"/>
</dbReference>
<name>A0A220UND1_9GAMM</name>
<dbReference type="AlphaFoldDB" id="A0A220UND1"/>
<dbReference type="KEGG" id="sbj:CF168_11090"/>
<dbReference type="EMBL" id="CP022358">
    <property type="protein sequence ID" value="ASK69372.1"/>
    <property type="molecule type" value="Genomic_DNA"/>
</dbReference>